<dbReference type="RefSeq" id="XP_018075639.1">
    <property type="nucleotide sequence ID" value="XM_018208934.1"/>
</dbReference>
<dbReference type="SUPFAM" id="SSF100920">
    <property type="entry name" value="Heat shock protein 70kD (HSP70), peptide-binding domain"/>
    <property type="match status" value="1"/>
</dbReference>
<dbReference type="InParanoid" id="A0A194XMG5"/>
<dbReference type="GeneID" id="28818660"/>
<dbReference type="SUPFAM" id="SSF53067">
    <property type="entry name" value="Actin-like ATPase domain"/>
    <property type="match status" value="1"/>
</dbReference>
<feature type="non-terminal residue" evidence="4">
    <location>
        <position position="1"/>
    </location>
</feature>
<sequence length="517" mass="56893">SLVLGIELGRTFSRAGVYRDNVFEIIADEEGRTFVPSYVTFVQDGSPLIGYFAMEKSADHRENTIYDISLLLGQQLPDSDLEKIISGLPYTIIEKDEKLMIKGILGGQDHYFEPEEIAGLIIGKLKNMAEAHLGCSIGLALFTVPSEFNDIQRRAVKDAADFAGIELVKTINESIATGLGDGLDFPVYAYNPTHVPEHYIFYHLDDKDSSLALISVNMGILKEIAVVRSASVSGMLVEEHSSYSKIFPEKAVGLVRDLLQQANINITQIDSLIFAGNSATVAPVEEAIELFLGKKARSTENTWKIPVIAEDAILRGVSIQASLQKESGANAGFYWDNWVAVDLGVEMNQGVFATVLRRGGYRNRATGTFVITVDNQEKVLIKVYEGCRKMAKENELLGTVEILGLPFQPRGELEIDLTFMVDSGSFLTVIAKEKETGREGSLEVALPSREYTQDDIHKMIQEGELHTREDLLFVRAIDYGTNVHGEYEGGVMPKGGKLIGVDLMDSLLDEEIASLGL</sequence>
<dbReference type="Gene3D" id="2.60.34.10">
    <property type="entry name" value="Substrate Binding Domain Of DNAk, Chain A, domain 1"/>
    <property type="match status" value="1"/>
</dbReference>
<dbReference type="InterPro" id="IPR029047">
    <property type="entry name" value="HSP70_peptide-bd_sf"/>
</dbReference>
<keyword evidence="2 3" id="KW-0067">ATP-binding</keyword>
<reference evidence="4 5" key="1">
    <citation type="submission" date="2015-10" db="EMBL/GenBank/DDBJ databases">
        <title>Full genome of DAOMC 229536 Phialocephala scopiformis, a fungal endophyte of spruce producing the potent anti-insectan compound rugulosin.</title>
        <authorList>
            <consortium name="DOE Joint Genome Institute"/>
            <person name="Walker A.K."/>
            <person name="Frasz S.L."/>
            <person name="Seifert K.A."/>
            <person name="Miller J.D."/>
            <person name="Mondo S.J."/>
            <person name="Labutti K."/>
            <person name="Lipzen A."/>
            <person name="Dockter R."/>
            <person name="Kennedy M."/>
            <person name="Grigoriev I.V."/>
            <person name="Spatafora J.W."/>
        </authorList>
    </citation>
    <scope>NUCLEOTIDE SEQUENCE [LARGE SCALE GENOMIC DNA]</scope>
    <source>
        <strain evidence="4 5">CBS 120377</strain>
    </source>
</reference>
<proteinExistence type="inferred from homology"/>
<dbReference type="GO" id="GO:0140662">
    <property type="term" value="F:ATP-dependent protein folding chaperone"/>
    <property type="evidence" value="ECO:0007669"/>
    <property type="project" value="InterPro"/>
</dbReference>
<dbReference type="STRING" id="149040.A0A194XMG5"/>
<dbReference type="EMBL" id="KQ947408">
    <property type="protein sequence ID" value="KUJ21284.1"/>
    <property type="molecule type" value="Genomic_DNA"/>
</dbReference>
<protein>
    <submittedName>
        <fullName evidence="4">Actin-like ATPase domain-containing protein</fullName>
    </submittedName>
</protein>
<organism evidence="4 5">
    <name type="scientific">Mollisia scopiformis</name>
    <name type="common">Conifer needle endophyte fungus</name>
    <name type="synonym">Phialocephala scopiformis</name>
    <dbReference type="NCBI Taxonomy" id="149040"/>
    <lineage>
        <taxon>Eukaryota</taxon>
        <taxon>Fungi</taxon>
        <taxon>Dikarya</taxon>
        <taxon>Ascomycota</taxon>
        <taxon>Pezizomycotina</taxon>
        <taxon>Leotiomycetes</taxon>
        <taxon>Helotiales</taxon>
        <taxon>Mollisiaceae</taxon>
        <taxon>Mollisia</taxon>
    </lineage>
</organism>
<dbReference type="InterPro" id="IPR013126">
    <property type="entry name" value="Hsp_70_fam"/>
</dbReference>
<dbReference type="KEGG" id="psco:LY89DRAFT_578259"/>
<dbReference type="PANTHER" id="PTHR19375">
    <property type="entry name" value="HEAT SHOCK PROTEIN 70KDA"/>
    <property type="match status" value="1"/>
</dbReference>
<comment type="similarity">
    <text evidence="3">Belongs to the heat shock protein 70 family.</text>
</comment>
<name>A0A194XMG5_MOLSC</name>
<keyword evidence="5" id="KW-1185">Reference proteome</keyword>
<gene>
    <name evidence="4" type="ORF">LY89DRAFT_578259</name>
</gene>
<dbReference type="PRINTS" id="PR00301">
    <property type="entry name" value="HEATSHOCK70"/>
</dbReference>
<keyword evidence="1 3" id="KW-0547">Nucleotide-binding</keyword>
<dbReference type="AlphaFoldDB" id="A0A194XMG5"/>
<dbReference type="Gene3D" id="3.30.420.40">
    <property type="match status" value="2"/>
</dbReference>
<evidence type="ECO:0000256" key="2">
    <source>
        <dbReference type="ARBA" id="ARBA00022840"/>
    </source>
</evidence>
<evidence type="ECO:0000256" key="3">
    <source>
        <dbReference type="RuleBase" id="RU003322"/>
    </source>
</evidence>
<evidence type="ECO:0000256" key="1">
    <source>
        <dbReference type="ARBA" id="ARBA00022741"/>
    </source>
</evidence>
<evidence type="ECO:0000313" key="5">
    <source>
        <dbReference type="Proteomes" id="UP000070700"/>
    </source>
</evidence>
<dbReference type="Proteomes" id="UP000070700">
    <property type="component" value="Unassembled WGS sequence"/>
</dbReference>
<dbReference type="OrthoDB" id="3434456at2759"/>
<evidence type="ECO:0000313" key="4">
    <source>
        <dbReference type="EMBL" id="KUJ21284.1"/>
    </source>
</evidence>
<dbReference type="InterPro" id="IPR043129">
    <property type="entry name" value="ATPase_NBD"/>
</dbReference>
<dbReference type="Pfam" id="PF00012">
    <property type="entry name" value="HSP70"/>
    <property type="match status" value="2"/>
</dbReference>
<accession>A0A194XMG5</accession>
<dbReference type="GO" id="GO:0005524">
    <property type="term" value="F:ATP binding"/>
    <property type="evidence" value="ECO:0007669"/>
    <property type="project" value="UniProtKB-KW"/>
</dbReference>